<name>A0A369T7F6_9PROT</name>
<organism evidence="5 6">
    <name type="scientific">Ferruginivarius sediminum</name>
    <dbReference type="NCBI Taxonomy" id="2661937"/>
    <lineage>
        <taxon>Bacteria</taxon>
        <taxon>Pseudomonadati</taxon>
        <taxon>Pseudomonadota</taxon>
        <taxon>Alphaproteobacteria</taxon>
        <taxon>Rhodospirillales</taxon>
        <taxon>Rhodospirillaceae</taxon>
        <taxon>Ferruginivarius</taxon>
    </lineage>
</organism>
<dbReference type="GO" id="GO:0003700">
    <property type="term" value="F:DNA-binding transcription factor activity"/>
    <property type="evidence" value="ECO:0007669"/>
    <property type="project" value="TreeGrafter"/>
</dbReference>
<comment type="caution">
    <text evidence="5">The sequence shown here is derived from an EMBL/GenBank/DDBJ whole genome shotgun (WGS) entry which is preliminary data.</text>
</comment>
<dbReference type="CDD" id="cd00038">
    <property type="entry name" value="CAP_ED"/>
    <property type="match status" value="1"/>
</dbReference>
<evidence type="ECO:0000256" key="3">
    <source>
        <dbReference type="ARBA" id="ARBA00023163"/>
    </source>
</evidence>
<dbReference type="PROSITE" id="PS51063">
    <property type="entry name" value="HTH_CRP_2"/>
    <property type="match status" value="1"/>
</dbReference>
<sequence>MRHRMNRESARSCLHCEVFPNTLFGRIGERVEMPAMLRSGQRTMRRNTVIHNSGRYPRELYTIYTGWCARSVVLQDGRKLILDFYVPGDFLTLPALLGETSFGSIQTITDAALCTFAPERLQTWIRDDERMRRIVECVWKDECRDAQRRMLDLGVKSAEEKVASLLLHLRTKLARIKPVGDVIEFPLRLTHIAEATGITPVHASRTIKALEADHLIERVPGGLRMPDIAALRDMACEVEANTA</sequence>
<dbReference type="Pfam" id="PF00027">
    <property type="entry name" value="cNMP_binding"/>
    <property type="match status" value="1"/>
</dbReference>
<dbReference type="InterPro" id="IPR014710">
    <property type="entry name" value="RmlC-like_jellyroll"/>
</dbReference>
<dbReference type="InterPro" id="IPR000595">
    <property type="entry name" value="cNMP-bd_dom"/>
</dbReference>
<dbReference type="Proteomes" id="UP000253941">
    <property type="component" value="Unassembled WGS sequence"/>
</dbReference>
<dbReference type="GO" id="GO:0005829">
    <property type="term" value="C:cytosol"/>
    <property type="evidence" value="ECO:0007669"/>
    <property type="project" value="TreeGrafter"/>
</dbReference>
<evidence type="ECO:0000256" key="1">
    <source>
        <dbReference type="ARBA" id="ARBA00023015"/>
    </source>
</evidence>
<dbReference type="PANTHER" id="PTHR24567">
    <property type="entry name" value="CRP FAMILY TRANSCRIPTIONAL REGULATORY PROTEIN"/>
    <property type="match status" value="1"/>
</dbReference>
<accession>A0A369T7F6</accession>
<dbReference type="InterPro" id="IPR018490">
    <property type="entry name" value="cNMP-bd_dom_sf"/>
</dbReference>
<gene>
    <name evidence="5" type="ORF">DRB17_18340</name>
</gene>
<keyword evidence="6" id="KW-1185">Reference proteome</keyword>
<dbReference type="SUPFAM" id="SSF51206">
    <property type="entry name" value="cAMP-binding domain-like"/>
    <property type="match status" value="1"/>
</dbReference>
<dbReference type="SUPFAM" id="SSF46785">
    <property type="entry name" value="Winged helix' DNA-binding domain"/>
    <property type="match status" value="1"/>
</dbReference>
<evidence type="ECO:0000313" key="5">
    <source>
        <dbReference type="EMBL" id="RDD60394.1"/>
    </source>
</evidence>
<dbReference type="InterPro" id="IPR050397">
    <property type="entry name" value="Env_Response_Regulators"/>
</dbReference>
<evidence type="ECO:0000313" key="6">
    <source>
        <dbReference type="Proteomes" id="UP000253941"/>
    </source>
</evidence>
<protein>
    <submittedName>
        <fullName evidence="5">Crp/Fnr family transcriptional regulator</fullName>
    </submittedName>
</protein>
<dbReference type="GO" id="GO:0003677">
    <property type="term" value="F:DNA binding"/>
    <property type="evidence" value="ECO:0007669"/>
    <property type="project" value="UniProtKB-KW"/>
</dbReference>
<keyword evidence="2" id="KW-0238">DNA-binding</keyword>
<dbReference type="EMBL" id="QPMH01000028">
    <property type="protein sequence ID" value="RDD60394.1"/>
    <property type="molecule type" value="Genomic_DNA"/>
</dbReference>
<dbReference type="InterPro" id="IPR036390">
    <property type="entry name" value="WH_DNA-bd_sf"/>
</dbReference>
<dbReference type="InterPro" id="IPR012318">
    <property type="entry name" value="HTH_CRP"/>
</dbReference>
<dbReference type="SMART" id="SM00419">
    <property type="entry name" value="HTH_CRP"/>
    <property type="match status" value="1"/>
</dbReference>
<reference evidence="5 6" key="1">
    <citation type="submission" date="2018-07" db="EMBL/GenBank/DDBJ databases">
        <title>Venubactetium sediminum gen. nov., sp. nov., isolated from a marine solar saltern.</title>
        <authorList>
            <person name="Wang S."/>
        </authorList>
    </citation>
    <scope>NUCLEOTIDE SEQUENCE [LARGE SCALE GENOMIC DNA]</scope>
    <source>
        <strain evidence="5 6">WD2A32</strain>
    </source>
</reference>
<feature type="domain" description="HTH crp-type" evidence="4">
    <location>
        <begin position="156"/>
        <end position="229"/>
    </location>
</feature>
<dbReference type="PANTHER" id="PTHR24567:SF68">
    <property type="entry name" value="DNA-BINDING TRANSCRIPTIONAL DUAL REGULATOR CRP"/>
    <property type="match status" value="1"/>
</dbReference>
<proteinExistence type="predicted"/>
<dbReference type="AlphaFoldDB" id="A0A369T7F6"/>
<dbReference type="Pfam" id="PF13545">
    <property type="entry name" value="HTH_Crp_2"/>
    <property type="match status" value="1"/>
</dbReference>
<dbReference type="Gene3D" id="2.60.120.10">
    <property type="entry name" value="Jelly Rolls"/>
    <property type="match status" value="1"/>
</dbReference>
<keyword evidence="1" id="KW-0805">Transcription regulation</keyword>
<evidence type="ECO:0000256" key="2">
    <source>
        <dbReference type="ARBA" id="ARBA00023125"/>
    </source>
</evidence>
<keyword evidence="3" id="KW-0804">Transcription</keyword>
<evidence type="ECO:0000259" key="4">
    <source>
        <dbReference type="PROSITE" id="PS51063"/>
    </source>
</evidence>